<keyword evidence="2" id="KW-1185">Reference proteome</keyword>
<dbReference type="KEGG" id="vcn:VOLCADRAFT_70370"/>
<dbReference type="RefSeq" id="XP_002959119.1">
    <property type="nucleotide sequence ID" value="XM_002959073.1"/>
</dbReference>
<protein>
    <submittedName>
        <fullName evidence="1">Uncharacterized protein</fullName>
    </submittedName>
</protein>
<sequence length="52" mass="6138">MVAVPHIRLFTIAPIGCDGSGTTHPPVYHRTHWVRCRTTHPPVYHRTHWVRW</sequence>
<gene>
    <name evidence="1" type="ORF">VOLCADRAFT_70370</name>
</gene>
<proteinExistence type="predicted"/>
<dbReference type="Proteomes" id="UP000001058">
    <property type="component" value="Unassembled WGS sequence"/>
</dbReference>
<evidence type="ECO:0000313" key="1">
    <source>
        <dbReference type="EMBL" id="EFJ39818.1"/>
    </source>
</evidence>
<accession>D8UKD0</accession>
<dbReference type="InParanoid" id="D8UKD0"/>
<organism evidence="2">
    <name type="scientific">Volvox carteri f. nagariensis</name>
    <dbReference type="NCBI Taxonomy" id="3068"/>
    <lineage>
        <taxon>Eukaryota</taxon>
        <taxon>Viridiplantae</taxon>
        <taxon>Chlorophyta</taxon>
        <taxon>core chlorophytes</taxon>
        <taxon>Chlorophyceae</taxon>
        <taxon>CS clade</taxon>
        <taxon>Chlamydomonadales</taxon>
        <taxon>Volvocaceae</taxon>
        <taxon>Volvox</taxon>
    </lineage>
</organism>
<reference evidence="1 2" key="1">
    <citation type="journal article" date="2010" name="Science">
        <title>Genomic analysis of organismal complexity in the multicellular green alga Volvox carteri.</title>
        <authorList>
            <person name="Prochnik S.E."/>
            <person name="Umen J."/>
            <person name="Nedelcu A.M."/>
            <person name="Hallmann A."/>
            <person name="Miller S.M."/>
            <person name="Nishii I."/>
            <person name="Ferris P."/>
            <person name="Kuo A."/>
            <person name="Mitros T."/>
            <person name="Fritz-Laylin L.K."/>
            <person name="Hellsten U."/>
            <person name="Chapman J."/>
            <person name="Simakov O."/>
            <person name="Rensing S.A."/>
            <person name="Terry A."/>
            <person name="Pangilinan J."/>
            <person name="Kapitonov V."/>
            <person name="Jurka J."/>
            <person name="Salamov A."/>
            <person name="Shapiro H."/>
            <person name="Schmutz J."/>
            <person name="Grimwood J."/>
            <person name="Lindquist E."/>
            <person name="Lucas S."/>
            <person name="Grigoriev I.V."/>
            <person name="Schmitt R."/>
            <person name="Kirk D."/>
            <person name="Rokhsar D.S."/>
        </authorList>
    </citation>
    <scope>NUCLEOTIDE SEQUENCE [LARGE SCALE GENOMIC DNA]</scope>
    <source>
        <strain evidence="2">f. Nagariensis / Eve</strain>
    </source>
</reference>
<dbReference type="AlphaFoldDB" id="D8UKD0"/>
<dbReference type="EMBL" id="GL378443">
    <property type="protein sequence ID" value="EFJ39818.1"/>
    <property type="molecule type" value="Genomic_DNA"/>
</dbReference>
<evidence type="ECO:0000313" key="2">
    <source>
        <dbReference type="Proteomes" id="UP000001058"/>
    </source>
</evidence>
<name>D8UKD0_VOLCA</name>
<dbReference type="GeneID" id="9625940"/>